<evidence type="ECO:0000313" key="2">
    <source>
        <dbReference type="EMBL" id="MBB6334343.1"/>
    </source>
</evidence>
<gene>
    <name evidence="2" type="ORF">HD592_000908</name>
</gene>
<keyword evidence="1" id="KW-0812">Transmembrane</keyword>
<feature type="transmembrane region" description="Helical" evidence="1">
    <location>
        <begin position="387"/>
        <end position="410"/>
    </location>
</feature>
<feature type="transmembrane region" description="Helical" evidence="1">
    <location>
        <begin position="36"/>
        <end position="57"/>
    </location>
</feature>
<dbReference type="EMBL" id="JACHMK010000001">
    <property type="protein sequence ID" value="MBB6334343.1"/>
    <property type="molecule type" value="Genomic_DNA"/>
</dbReference>
<feature type="transmembrane region" description="Helical" evidence="1">
    <location>
        <begin position="91"/>
        <end position="109"/>
    </location>
</feature>
<comment type="caution">
    <text evidence="2">The sequence shown here is derived from an EMBL/GenBank/DDBJ whole genome shotgun (WGS) entry which is preliminary data.</text>
</comment>
<evidence type="ECO:0000256" key="1">
    <source>
        <dbReference type="SAM" id="Phobius"/>
    </source>
</evidence>
<evidence type="ECO:0000313" key="3">
    <source>
        <dbReference type="Proteomes" id="UP000617426"/>
    </source>
</evidence>
<protein>
    <submittedName>
        <fullName evidence="2">Uncharacterized protein</fullName>
    </submittedName>
</protein>
<feature type="transmembrane region" description="Helical" evidence="1">
    <location>
        <begin position="235"/>
        <end position="253"/>
    </location>
</feature>
<sequence>MKGAPVVHKGIREEEIRAAARVEELRRRGRVDVRAALTRSLLMTGVCALVILALALASDSLSSSSPGGSPIERLHRILSTISAWFDSDERAFGLLGILTAIMFPAAVLLGEVGTITNRFVEPIADREAKDLADTDHGGVDWRRFSAYDRLAYPTFLSLVLVSALAYLSAWVLASGGKTITAFLSAGIGVFATMLTVRAELDLDSSPTLGTALRRFEILATWHSLSSQRRMPRARLLALEAAPLLLGAAGIAVMEGREGGIGAGLASAAIQSALWAPLILIAERKEPLLLFSSRSDFASRVMTLVGLWFAAGLVLIFSSPLSTIDEGVVMIAAPLIACLLLILLPLWHAVLKGHGAWRGVNDPLGWLKRMHADASALDERAGRRSTGIISWACAPLLIGILVFGGGLLISSQSNPDALLVAWNVSMWMLLGRRALRDERWASGALRAGRLIACFGFIAAAARLMGRLGPTPTTILLIVLLLAPAFVFEAASARLRLGAPNSSAPVGRAPAQTRLARLVGLLPLRLEQDLRASRANAVRRLNDTLAGGGLALGELVEFESSKSGEESDQLD</sequence>
<feature type="transmembrane region" description="Helical" evidence="1">
    <location>
        <begin position="259"/>
        <end position="280"/>
    </location>
</feature>
<reference evidence="2" key="1">
    <citation type="submission" date="2020-08" db="EMBL/GenBank/DDBJ databases">
        <title>Sequencing the genomes of 1000 actinobacteria strains.</title>
        <authorList>
            <person name="Klenk H.-P."/>
        </authorList>
    </citation>
    <scope>NUCLEOTIDE SEQUENCE</scope>
    <source>
        <strain evidence="2">DSM 10695</strain>
    </source>
</reference>
<keyword evidence="1" id="KW-1133">Transmembrane helix</keyword>
<feature type="transmembrane region" description="Helical" evidence="1">
    <location>
        <begin position="470"/>
        <end position="489"/>
    </location>
</feature>
<feature type="transmembrane region" description="Helical" evidence="1">
    <location>
        <begin position="150"/>
        <end position="173"/>
    </location>
</feature>
<keyword evidence="1" id="KW-0472">Membrane</keyword>
<organism evidence="2 3">
    <name type="scientific">Schaalia hyovaginalis</name>
    <dbReference type="NCBI Taxonomy" id="29316"/>
    <lineage>
        <taxon>Bacteria</taxon>
        <taxon>Bacillati</taxon>
        <taxon>Actinomycetota</taxon>
        <taxon>Actinomycetes</taxon>
        <taxon>Actinomycetales</taxon>
        <taxon>Actinomycetaceae</taxon>
        <taxon>Schaalia</taxon>
    </lineage>
</organism>
<dbReference type="Proteomes" id="UP000617426">
    <property type="component" value="Unassembled WGS sequence"/>
</dbReference>
<dbReference type="AlphaFoldDB" id="A0A923IXF3"/>
<feature type="transmembrane region" description="Helical" evidence="1">
    <location>
        <begin position="179"/>
        <end position="196"/>
    </location>
</feature>
<name>A0A923IXF3_9ACTO</name>
<proteinExistence type="predicted"/>
<feature type="transmembrane region" description="Helical" evidence="1">
    <location>
        <begin position="300"/>
        <end position="320"/>
    </location>
</feature>
<accession>A0A923IXF3</accession>
<keyword evidence="3" id="KW-1185">Reference proteome</keyword>
<feature type="transmembrane region" description="Helical" evidence="1">
    <location>
        <begin position="326"/>
        <end position="346"/>
    </location>
</feature>